<reference evidence="1" key="1">
    <citation type="submission" date="2015-03" db="EMBL/GenBank/DDBJ databases">
        <authorList>
            <person name="Murphy D."/>
        </authorList>
    </citation>
    <scope>NUCLEOTIDE SEQUENCE [LARGE SCALE GENOMIC DNA]</scope>
    <source>
        <strain evidence="1">A125KOH2</strain>
    </source>
</reference>
<organism evidence="1 4">
    <name type="scientific">Yersinia pekkanenii</name>
    <dbReference type="NCBI Taxonomy" id="1288385"/>
    <lineage>
        <taxon>Bacteria</taxon>
        <taxon>Pseudomonadati</taxon>
        <taxon>Pseudomonadota</taxon>
        <taxon>Gammaproteobacteria</taxon>
        <taxon>Enterobacterales</taxon>
        <taxon>Yersiniaceae</taxon>
        <taxon>Yersinia</taxon>
    </lineage>
</organism>
<reference evidence="2 3" key="2">
    <citation type="submission" date="2015-03" db="EMBL/GenBank/DDBJ databases">
        <authorList>
            <consortium name="Pathogen Informatics"/>
            <person name="Murphy D."/>
        </authorList>
    </citation>
    <scope>NUCLEOTIDE SEQUENCE [LARGE SCALE GENOMIC DNA]</scope>
    <source>
        <strain evidence="3">type strain: CIP110230</strain>
        <strain evidence="2">Type strain: CIP110230</strain>
    </source>
</reference>
<proteinExistence type="predicted"/>
<name>A0A0T9RFS8_9GAMM</name>
<evidence type="ECO:0000313" key="4">
    <source>
        <dbReference type="Proteomes" id="UP000045840"/>
    </source>
</evidence>
<reference evidence="4" key="3">
    <citation type="submission" date="2015-03" db="EMBL/GenBank/DDBJ databases">
        <authorList>
            <consortium name="Pathogen Informatics"/>
        </authorList>
    </citation>
    <scope>NUCLEOTIDE SEQUENCE [LARGE SCALE GENOMIC DNA]</scope>
    <source>
        <strain evidence="4">A125KOH2</strain>
    </source>
</reference>
<dbReference type="EMBL" id="CWJL01000009">
    <property type="protein sequence ID" value="CRY66996.1"/>
    <property type="molecule type" value="Genomic_DNA"/>
</dbReference>
<dbReference type="EMBL" id="CQAZ01000077">
    <property type="protein sequence ID" value="CNI60691.1"/>
    <property type="molecule type" value="Genomic_DNA"/>
</dbReference>
<gene>
    <name evidence="1" type="ORF">ERS008529_04482</name>
    <name evidence="2" type="ORF">ERS137968_02099</name>
</gene>
<dbReference type="RefSeq" id="WP_049615249.1">
    <property type="nucleotide sequence ID" value="NZ_CAWMMU010000009.1"/>
</dbReference>
<evidence type="ECO:0000313" key="3">
    <source>
        <dbReference type="Proteomes" id="UP000044625"/>
    </source>
</evidence>
<evidence type="ECO:0000313" key="1">
    <source>
        <dbReference type="EMBL" id="CNI60691.1"/>
    </source>
</evidence>
<dbReference type="Proteomes" id="UP000044625">
    <property type="component" value="Unassembled WGS sequence"/>
</dbReference>
<sequence>MITFTGRITKIPKRIKTQTGKVMAVATIQVETDKRTPYPLCVVGFDLLALELMLCQFGQRVSVTGSTGFHGGYQIKAEAIQHLV</sequence>
<keyword evidence="3" id="KW-1185">Reference proteome</keyword>
<dbReference type="Proteomes" id="UP000045840">
    <property type="component" value="Unassembled WGS sequence"/>
</dbReference>
<accession>A0A0T9RFS8</accession>
<evidence type="ECO:0000313" key="2">
    <source>
        <dbReference type="EMBL" id="CRY66996.1"/>
    </source>
</evidence>
<dbReference type="AlphaFoldDB" id="A0A0T9RFS8"/>
<protein>
    <submittedName>
        <fullName evidence="1">Uncharacterized protein</fullName>
    </submittedName>
</protein>